<dbReference type="EMBL" id="BMIW01000037">
    <property type="protein sequence ID" value="GGG13760.1"/>
    <property type="molecule type" value="Genomic_DNA"/>
</dbReference>
<keyword evidence="4" id="KW-1185">Reference proteome</keyword>
<dbReference type="RefSeq" id="WP_120464302.1">
    <property type="nucleotide sequence ID" value="NZ_BMIW01000037.1"/>
</dbReference>
<dbReference type="Proteomes" id="UP000608420">
    <property type="component" value="Unassembled WGS sequence"/>
</dbReference>
<proteinExistence type="predicted"/>
<feature type="signal peptide" evidence="1">
    <location>
        <begin position="1"/>
        <end position="24"/>
    </location>
</feature>
<evidence type="ECO:0000313" key="4">
    <source>
        <dbReference type="Proteomes" id="UP000608420"/>
    </source>
</evidence>
<feature type="chain" id="PRO_5046102655" description="Copper amine oxidase-like N-terminal domain-containing protein" evidence="1">
    <location>
        <begin position="25"/>
        <end position="304"/>
    </location>
</feature>
<evidence type="ECO:0000313" key="3">
    <source>
        <dbReference type="EMBL" id="GGG13760.1"/>
    </source>
</evidence>
<evidence type="ECO:0000259" key="2">
    <source>
        <dbReference type="Pfam" id="PF07833"/>
    </source>
</evidence>
<protein>
    <recommendedName>
        <fullName evidence="2">Copper amine oxidase-like N-terminal domain-containing protein</fullName>
    </recommendedName>
</protein>
<feature type="domain" description="Copper amine oxidase-like N-terminal" evidence="2">
    <location>
        <begin position="36"/>
        <end position="144"/>
    </location>
</feature>
<keyword evidence="1" id="KW-0732">Signal</keyword>
<accession>A0ABQ1W3V1</accession>
<dbReference type="SUPFAM" id="SSF55383">
    <property type="entry name" value="Copper amine oxidase, domain N"/>
    <property type="match status" value="1"/>
</dbReference>
<dbReference type="Gene3D" id="3.30.457.10">
    <property type="entry name" value="Copper amine oxidase-like, N-terminal domain"/>
    <property type="match status" value="1"/>
</dbReference>
<organism evidence="3 4">
    <name type="scientific">Paenibacillus aceti</name>
    <dbReference type="NCBI Taxonomy" id="1820010"/>
    <lineage>
        <taxon>Bacteria</taxon>
        <taxon>Bacillati</taxon>
        <taxon>Bacillota</taxon>
        <taxon>Bacilli</taxon>
        <taxon>Bacillales</taxon>
        <taxon>Paenibacillaceae</taxon>
        <taxon>Paenibacillus</taxon>
    </lineage>
</organism>
<evidence type="ECO:0000256" key="1">
    <source>
        <dbReference type="SAM" id="SignalP"/>
    </source>
</evidence>
<gene>
    <name evidence="3" type="ORF">GCM10010913_39430</name>
</gene>
<dbReference type="InterPro" id="IPR036582">
    <property type="entry name" value="Mao_N_sf"/>
</dbReference>
<dbReference type="InterPro" id="IPR012854">
    <property type="entry name" value="Cu_amine_oxidase-like_N"/>
</dbReference>
<dbReference type="Pfam" id="PF07833">
    <property type="entry name" value="Cu_amine_oxidN1"/>
    <property type="match status" value="1"/>
</dbReference>
<sequence>MKLKKTGFVLMSLILLLAMMPAMTSATSKLSIVVEVNGNLISFPDAKPFMDKSNRVQVPVRFVSEALGAEVGWDSKSKQVTVEMGEDTIVLTMGKKAYTVNGQTKQMDTVAQQKQNRTFVPLRFVSEALGAKVIWHKDLYSVEILTGLAAVQEEKKDDKDDKVDDTADDATSTLPKYIEDSWGRKRRVEGESQKQTAEGFSFYNSYKSGLGASYESVDGKDMMFLQSSIHFDRDGVDYDQQVKDLDELLRQKINSETVDKIMKYVKQKTKRDDILEAKEFSDKVYGIQVESRYWGNIVVSIWYK</sequence>
<reference evidence="4" key="1">
    <citation type="journal article" date="2019" name="Int. J. Syst. Evol. Microbiol.">
        <title>The Global Catalogue of Microorganisms (GCM) 10K type strain sequencing project: providing services to taxonomists for standard genome sequencing and annotation.</title>
        <authorList>
            <consortium name="The Broad Institute Genomics Platform"/>
            <consortium name="The Broad Institute Genome Sequencing Center for Infectious Disease"/>
            <person name="Wu L."/>
            <person name="Ma J."/>
        </authorList>
    </citation>
    <scope>NUCLEOTIDE SEQUENCE [LARGE SCALE GENOMIC DNA]</scope>
    <source>
        <strain evidence="4">CGMCC 1.15420</strain>
    </source>
</reference>
<name>A0ABQ1W3V1_9BACL</name>
<comment type="caution">
    <text evidence="3">The sequence shown here is derived from an EMBL/GenBank/DDBJ whole genome shotgun (WGS) entry which is preliminary data.</text>
</comment>